<sequence>MSSTQGSIETQEAIERFADALRQRIGADRFRLWFTHGIEFDVEHSDEDGDVLVLLVSGPFAADRITKNFTTELRAAAMTVLGDRGRFRLEVHQATEQPSLIDGEPAPAKPRRRGQKAGTQKAGTQKTETQSKSTKGRAASKASGRSTQRRGRGKSAAAGKLSNLLSESKLTRSEDELDDEEDDVEPRSSRRSRGETNSSSASPLPESLPTSGRTLDSFITGPCNDFAFSAATMAMSTPEIATPLFLHGPTGTGKSHLLAAIAEEFRRRRRMRRVIVLTAEQFTNDFVGSVNSTGLVSFRRKYREVDALLIDDVHFLASKTATLREALYTLETLAAAGKPLVFTANLPPADIRGLTGEVAGRMASGLVCPLLALDAETRLKLLTRLVKTRCVLDCDEGLLSEVSEAVSGDARAVTGVANLIGMLQRMFRREPTIDEIRQFGGDLMRNIRSAPSLRSIEKAVCEAFGLENDGLRGKAQTRRVSEPRTLAMYLARQHTGSAFTEIAKHFGRRSHTGAIAAQQKVEEWLASGKFIGGGDAAMAASDAIARVEARLRA</sequence>
<feature type="compositionally biased region" description="Low complexity" evidence="9">
    <location>
        <begin position="198"/>
        <end position="211"/>
    </location>
</feature>
<dbReference type="Pfam" id="PF08299">
    <property type="entry name" value="Bac_DnaA_C"/>
    <property type="match status" value="1"/>
</dbReference>
<evidence type="ECO:0000259" key="11">
    <source>
        <dbReference type="SMART" id="SM00760"/>
    </source>
</evidence>
<comment type="caution">
    <text evidence="12">The sequence shown here is derived from an EMBL/GenBank/DDBJ whole genome shotgun (WGS) entry which is preliminary data.</text>
</comment>
<name>M5UNK4_9BACT</name>
<evidence type="ECO:0000259" key="10">
    <source>
        <dbReference type="SMART" id="SM00382"/>
    </source>
</evidence>
<dbReference type="SUPFAM" id="SSF48295">
    <property type="entry name" value="TrpR-like"/>
    <property type="match status" value="1"/>
</dbReference>
<proteinExistence type="inferred from homology"/>
<dbReference type="GO" id="GO:0005524">
    <property type="term" value="F:ATP binding"/>
    <property type="evidence" value="ECO:0007669"/>
    <property type="project" value="UniProtKB-KW"/>
</dbReference>
<protein>
    <recommendedName>
        <fullName evidence="7">Chromosomal replication initiator protein DnaA</fullName>
    </recommendedName>
</protein>
<dbReference type="GO" id="GO:0006270">
    <property type="term" value="P:DNA replication initiation"/>
    <property type="evidence" value="ECO:0007669"/>
    <property type="project" value="InterPro"/>
</dbReference>
<evidence type="ECO:0000256" key="3">
    <source>
        <dbReference type="ARBA" id="ARBA00022741"/>
    </source>
</evidence>
<dbReference type="Pfam" id="PF00308">
    <property type="entry name" value="Bac_DnaA"/>
    <property type="match status" value="1"/>
</dbReference>
<evidence type="ECO:0000256" key="6">
    <source>
        <dbReference type="ARBA" id="ARBA00023125"/>
    </source>
</evidence>
<evidence type="ECO:0000256" key="2">
    <source>
        <dbReference type="ARBA" id="ARBA00022705"/>
    </source>
</evidence>
<keyword evidence="13" id="KW-1185">Reference proteome</keyword>
<evidence type="ECO:0000313" key="13">
    <source>
        <dbReference type="Proteomes" id="UP000011885"/>
    </source>
</evidence>
<dbReference type="EMBL" id="ANOH01000079">
    <property type="protein sequence ID" value="EMI57583.1"/>
    <property type="molecule type" value="Genomic_DNA"/>
</dbReference>
<keyword evidence="3 7" id="KW-0547">Nucleotide-binding</keyword>
<dbReference type="InterPro" id="IPR038454">
    <property type="entry name" value="DnaA_N_sf"/>
</dbReference>
<dbReference type="InterPro" id="IPR027417">
    <property type="entry name" value="P-loop_NTPase"/>
</dbReference>
<dbReference type="GO" id="GO:0003688">
    <property type="term" value="F:DNA replication origin binding"/>
    <property type="evidence" value="ECO:0007669"/>
    <property type="project" value="TreeGrafter"/>
</dbReference>
<dbReference type="SUPFAM" id="SSF52540">
    <property type="entry name" value="P-loop containing nucleoside triphosphate hydrolases"/>
    <property type="match status" value="1"/>
</dbReference>
<dbReference type="GO" id="GO:0008289">
    <property type="term" value="F:lipid binding"/>
    <property type="evidence" value="ECO:0007669"/>
    <property type="project" value="UniProtKB-KW"/>
</dbReference>
<dbReference type="OrthoDB" id="9807019at2"/>
<dbReference type="GO" id="GO:0005886">
    <property type="term" value="C:plasma membrane"/>
    <property type="evidence" value="ECO:0007669"/>
    <property type="project" value="TreeGrafter"/>
</dbReference>
<gene>
    <name evidence="12" type="ORF">RSSM_00988</name>
</gene>
<feature type="compositionally biased region" description="Low complexity" evidence="9">
    <location>
        <begin position="124"/>
        <end position="133"/>
    </location>
</feature>
<dbReference type="Gene3D" id="3.40.50.300">
    <property type="entry name" value="P-loop containing nucleotide triphosphate hydrolases"/>
    <property type="match status" value="1"/>
</dbReference>
<dbReference type="GO" id="GO:0006275">
    <property type="term" value="P:regulation of DNA replication"/>
    <property type="evidence" value="ECO:0007669"/>
    <property type="project" value="InterPro"/>
</dbReference>
<dbReference type="Gene3D" id="3.30.300.180">
    <property type="match status" value="1"/>
</dbReference>
<dbReference type="PRINTS" id="PR00051">
    <property type="entry name" value="DNAA"/>
</dbReference>
<comment type="similarity">
    <text evidence="8">Belongs to the DnaA family.</text>
</comment>
<dbReference type="InterPro" id="IPR013317">
    <property type="entry name" value="DnaA_dom"/>
</dbReference>
<reference evidence="12 13" key="1">
    <citation type="journal article" date="2013" name="Mar. Genomics">
        <title>Expression of sulfatases in Rhodopirellula baltica and the diversity of sulfatases in the genus Rhodopirellula.</title>
        <authorList>
            <person name="Wegner C.E."/>
            <person name="Richter-Heitmann T."/>
            <person name="Klindworth A."/>
            <person name="Klockow C."/>
            <person name="Richter M."/>
            <person name="Achstetter T."/>
            <person name="Glockner F.O."/>
            <person name="Harder J."/>
        </authorList>
    </citation>
    <scope>NUCLEOTIDE SEQUENCE [LARGE SCALE GENOMIC DNA]</scope>
    <source>
        <strain evidence="12 13">SM41</strain>
    </source>
</reference>
<dbReference type="PATRIC" id="fig|1263870.3.peg.1075"/>
<keyword evidence="4 7" id="KW-0067">ATP-binding</keyword>
<dbReference type="Proteomes" id="UP000011885">
    <property type="component" value="Unassembled WGS sequence"/>
</dbReference>
<dbReference type="SMART" id="SM00760">
    <property type="entry name" value="Bac_DnaA_C"/>
    <property type="match status" value="1"/>
</dbReference>
<dbReference type="InterPro" id="IPR003593">
    <property type="entry name" value="AAA+_ATPase"/>
</dbReference>
<dbReference type="SMART" id="SM00382">
    <property type="entry name" value="AAA"/>
    <property type="match status" value="1"/>
</dbReference>
<accession>M5UNK4</accession>
<dbReference type="InterPro" id="IPR013159">
    <property type="entry name" value="DnaA_C"/>
</dbReference>
<evidence type="ECO:0000313" key="12">
    <source>
        <dbReference type="EMBL" id="EMI57583.1"/>
    </source>
</evidence>
<keyword evidence="1" id="KW-0963">Cytoplasm</keyword>
<keyword evidence="6 7" id="KW-0238">DNA-binding</keyword>
<organism evidence="12 13">
    <name type="scientific">Rhodopirellula sallentina SM41</name>
    <dbReference type="NCBI Taxonomy" id="1263870"/>
    <lineage>
        <taxon>Bacteria</taxon>
        <taxon>Pseudomonadati</taxon>
        <taxon>Planctomycetota</taxon>
        <taxon>Planctomycetia</taxon>
        <taxon>Pirellulales</taxon>
        <taxon>Pirellulaceae</taxon>
        <taxon>Rhodopirellula</taxon>
    </lineage>
</organism>
<dbReference type="AlphaFoldDB" id="M5UNK4"/>
<evidence type="ECO:0000256" key="1">
    <source>
        <dbReference type="ARBA" id="ARBA00022490"/>
    </source>
</evidence>
<keyword evidence="2 7" id="KW-0235">DNA replication</keyword>
<dbReference type="PANTHER" id="PTHR30050:SF2">
    <property type="entry name" value="CHROMOSOMAL REPLICATION INITIATOR PROTEIN DNAA"/>
    <property type="match status" value="1"/>
</dbReference>
<feature type="region of interest" description="Disordered" evidence="9">
    <location>
        <begin position="91"/>
        <end position="215"/>
    </location>
</feature>
<comment type="function">
    <text evidence="7">Plays an essential role in the initiation and regulation of chromosomal replication. ATP-DnaA binds to the origin of replication (oriC) to initiate formation of the DNA replication initiation complex once per cell cycle. Binds the DnaA box (a 9 base pair repeat at the origin) and separates the double-stranded (ds)DNA. Forms a right-handed helical filament on oriC DNA; dsDNA binds to the exterior of the filament while single-stranded (ss)DNA is stabiized in the filament's interior. The ATP-DnaA-oriC complex binds and stabilizes one strand of the AT-rich DNA unwinding element (DUE), permitting loading of DNA polymerase. After initiation quickly degrades to an ADP-DnaA complex that is not apt for DNA replication. Binds acidic phospholipids.</text>
</comment>
<evidence type="ECO:0000256" key="5">
    <source>
        <dbReference type="ARBA" id="ARBA00023121"/>
    </source>
</evidence>
<feature type="domain" description="AAA+ ATPase" evidence="10">
    <location>
        <begin position="240"/>
        <end position="363"/>
    </location>
</feature>
<dbReference type="CDD" id="cd06571">
    <property type="entry name" value="Bac_DnaA_C"/>
    <property type="match status" value="1"/>
</dbReference>
<dbReference type="RefSeq" id="WP_008674988.1">
    <property type="nucleotide sequence ID" value="NZ_ANOH01000079.1"/>
</dbReference>
<dbReference type="InterPro" id="IPR020591">
    <property type="entry name" value="Chromosome_initiator_DnaA-like"/>
</dbReference>
<feature type="compositionally biased region" description="Acidic residues" evidence="9">
    <location>
        <begin position="175"/>
        <end position="184"/>
    </location>
</feature>
<dbReference type="CDD" id="cd00009">
    <property type="entry name" value="AAA"/>
    <property type="match status" value="1"/>
</dbReference>
<dbReference type="PANTHER" id="PTHR30050">
    <property type="entry name" value="CHROMOSOMAL REPLICATION INITIATOR PROTEIN DNAA"/>
    <property type="match status" value="1"/>
</dbReference>
<feature type="compositionally biased region" description="Basic and acidic residues" evidence="9">
    <location>
        <begin position="185"/>
        <end position="194"/>
    </location>
</feature>
<evidence type="ECO:0000256" key="7">
    <source>
        <dbReference type="RuleBase" id="RU000577"/>
    </source>
</evidence>
<evidence type="ECO:0000256" key="4">
    <source>
        <dbReference type="ARBA" id="ARBA00022840"/>
    </source>
</evidence>
<feature type="domain" description="Chromosomal replication initiator DnaA C-terminal" evidence="11">
    <location>
        <begin position="452"/>
        <end position="521"/>
    </location>
</feature>
<dbReference type="Gene3D" id="1.10.1750.10">
    <property type="match status" value="1"/>
</dbReference>
<evidence type="ECO:0000256" key="9">
    <source>
        <dbReference type="SAM" id="MobiDB-lite"/>
    </source>
</evidence>
<dbReference type="InterPro" id="IPR010921">
    <property type="entry name" value="Trp_repressor/repl_initiator"/>
</dbReference>
<keyword evidence="5" id="KW-0446">Lipid-binding</keyword>
<evidence type="ECO:0000256" key="8">
    <source>
        <dbReference type="RuleBase" id="RU004227"/>
    </source>
</evidence>